<gene>
    <name evidence="1" type="ORF">H9Q78_05525</name>
</gene>
<evidence type="ECO:0000313" key="1">
    <source>
        <dbReference type="EMBL" id="QNM06593.1"/>
    </source>
</evidence>
<keyword evidence="2" id="KW-1185">Reference proteome</keyword>
<evidence type="ECO:0000313" key="2">
    <source>
        <dbReference type="Proteomes" id="UP000515823"/>
    </source>
</evidence>
<dbReference type="Gene3D" id="1.10.3790.10">
    <property type="entry name" value="NinB"/>
    <property type="match status" value="1"/>
</dbReference>
<accession>A0A7G9G711</accession>
<dbReference type="Proteomes" id="UP000515823">
    <property type="component" value="Chromosome"/>
</dbReference>
<reference evidence="1 2" key="1">
    <citation type="submission" date="2020-08" db="EMBL/GenBank/DDBJ databases">
        <authorList>
            <person name="Liu C."/>
            <person name="Sun Q."/>
        </authorList>
    </citation>
    <scope>NUCLEOTIDE SEQUENCE [LARGE SCALE GENOMIC DNA]</scope>
    <source>
        <strain evidence="1 2">NSJ-38</strain>
    </source>
</reference>
<proteinExistence type="predicted"/>
<organism evidence="1 2">
    <name type="scientific">Qiania dongpingensis</name>
    <dbReference type="NCBI Taxonomy" id="2763669"/>
    <lineage>
        <taxon>Bacteria</taxon>
        <taxon>Bacillati</taxon>
        <taxon>Bacillota</taxon>
        <taxon>Clostridia</taxon>
        <taxon>Lachnospirales</taxon>
        <taxon>Lachnospiraceae</taxon>
        <taxon>Qiania</taxon>
    </lineage>
</organism>
<name>A0A7G9G711_9FIRM</name>
<dbReference type="EMBL" id="CP060634">
    <property type="protein sequence ID" value="QNM06593.1"/>
    <property type="molecule type" value="Genomic_DNA"/>
</dbReference>
<dbReference type="InterPro" id="IPR036619">
    <property type="entry name" value="NinB_sf"/>
</dbReference>
<dbReference type="RefSeq" id="WP_249304146.1">
    <property type="nucleotide sequence ID" value="NZ_CP060634.1"/>
</dbReference>
<dbReference type="KEGG" id="qdo:H9Q78_05525"/>
<protein>
    <submittedName>
        <fullName evidence="1">Uncharacterized protein</fullName>
    </submittedName>
</protein>
<sequence length="190" mass="21579">MVGRFDGITQDVMTGRATVRFEIEAPAKAAKEMGPFAGHRLRIEVKRYREKRSLDANAYYWTLVTKLADALGVSNPCMHNCLLRRYGQLEDIDGKLIYLVLPDTEEAEDKALEAETYHIKPTSEVKIGEKGEAYRTYVMMRGSSTYDTKEMSRLIEGLVSECREAGIETITPDEIERMMTAYEKKHPSDG</sequence>
<dbReference type="AlphaFoldDB" id="A0A7G9G711"/>